<keyword evidence="1" id="KW-0677">Repeat</keyword>
<organism evidence="5 6">
    <name type="scientific">Porites evermanni</name>
    <dbReference type="NCBI Taxonomy" id="104178"/>
    <lineage>
        <taxon>Eukaryota</taxon>
        <taxon>Metazoa</taxon>
        <taxon>Cnidaria</taxon>
        <taxon>Anthozoa</taxon>
        <taxon>Hexacorallia</taxon>
        <taxon>Scleractinia</taxon>
        <taxon>Fungiina</taxon>
        <taxon>Poritidae</taxon>
        <taxon>Porites</taxon>
    </lineage>
</organism>
<reference evidence="5 6" key="1">
    <citation type="submission" date="2022-05" db="EMBL/GenBank/DDBJ databases">
        <authorList>
            <consortium name="Genoscope - CEA"/>
            <person name="William W."/>
        </authorList>
    </citation>
    <scope>NUCLEOTIDE SEQUENCE [LARGE SCALE GENOMIC DNA]</scope>
</reference>
<dbReference type="Gene3D" id="1.10.238.10">
    <property type="entry name" value="EF-hand"/>
    <property type="match status" value="2"/>
</dbReference>
<dbReference type="Pfam" id="PF13499">
    <property type="entry name" value="EF-hand_7"/>
    <property type="match status" value="2"/>
</dbReference>
<dbReference type="PROSITE" id="PS00018">
    <property type="entry name" value="EF_HAND_1"/>
    <property type="match status" value="3"/>
</dbReference>
<dbReference type="Proteomes" id="UP001159427">
    <property type="component" value="Unassembled WGS sequence"/>
</dbReference>
<evidence type="ECO:0000256" key="3">
    <source>
        <dbReference type="SAM" id="MobiDB-lite"/>
    </source>
</evidence>
<feature type="domain" description="EF-hand" evidence="4">
    <location>
        <begin position="206"/>
        <end position="241"/>
    </location>
</feature>
<dbReference type="EMBL" id="CALNXI010000082">
    <property type="protein sequence ID" value="CAH3018254.1"/>
    <property type="molecule type" value="Genomic_DNA"/>
</dbReference>
<comment type="caution">
    <text evidence="5">The sequence shown here is derived from an EMBL/GenBank/DDBJ whole genome shotgun (WGS) entry which is preliminary data.</text>
</comment>
<evidence type="ECO:0000313" key="5">
    <source>
        <dbReference type="EMBL" id="CAH3018254.1"/>
    </source>
</evidence>
<sequence>MVNAALQQISFCLDLRKINCRLLLSTVNDCRLIDVIVIVIVMPKKKGKKKAKKKSSKSSDERQTSMQVGGIPNRTMIQHMASETLSVAGSSRSGISSRERLSQALFEAELQNQRKFMKGKVTSRAYEQLTPQEIRDLKLVFDVFDTDKSGSIDAQELRKAMKALGFKISKESIEEMIADLDSDKSGSIEFDEFLEFVIARQGDGRDVHNEIIQGFKMFDTDKTGKISLTNLKQVTRLCGVKLNEQELKEMIQEADKDGDNEVNQEEFVNIMLKTNLFSS</sequence>
<dbReference type="PANTHER" id="PTHR23048">
    <property type="entry name" value="MYOSIN LIGHT CHAIN 1, 3"/>
    <property type="match status" value="1"/>
</dbReference>
<feature type="domain" description="EF-hand" evidence="4">
    <location>
        <begin position="168"/>
        <end position="203"/>
    </location>
</feature>
<dbReference type="SMART" id="SM00054">
    <property type="entry name" value="EFh"/>
    <property type="match status" value="4"/>
</dbReference>
<dbReference type="SUPFAM" id="SSF47473">
    <property type="entry name" value="EF-hand"/>
    <property type="match status" value="1"/>
</dbReference>
<name>A0ABN8LMI4_9CNID</name>
<proteinExistence type="predicted"/>
<feature type="domain" description="EF-hand" evidence="4">
    <location>
        <begin position="242"/>
        <end position="277"/>
    </location>
</feature>
<feature type="domain" description="EF-hand" evidence="4">
    <location>
        <begin position="132"/>
        <end position="167"/>
    </location>
</feature>
<dbReference type="PANTHER" id="PTHR23048:SF59">
    <property type="entry name" value="EF-HAND SUPERFAMILY PROTEIN"/>
    <property type="match status" value="1"/>
</dbReference>
<feature type="region of interest" description="Disordered" evidence="3">
    <location>
        <begin position="49"/>
        <end position="68"/>
    </location>
</feature>
<dbReference type="InterPro" id="IPR002048">
    <property type="entry name" value="EF_hand_dom"/>
</dbReference>
<dbReference type="InterPro" id="IPR011992">
    <property type="entry name" value="EF-hand-dom_pair"/>
</dbReference>
<evidence type="ECO:0000256" key="2">
    <source>
        <dbReference type="ARBA" id="ARBA00022837"/>
    </source>
</evidence>
<protein>
    <recommendedName>
        <fullName evidence="4">EF-hand domain-containing protein</fullName>
    </recommendedName>
</protein>
<evidence type="ECO:0000313" key="6">
    <source>
        <dbReference type="Proteomes" id="UP001159427"/>
    </source>
</evidence>
<dbReference type="InterPro" id="IPR018247">
    <property type="entry name" value="EF_Hand_1_Ca_BS"/>
</dbReference>
<gene>
    <name evidence="5" type="ORF">PEVE_00042189</name>
</gene>
<accession>A0ABN8LMI4</accession>
<keyword evidence="2" id="KW-0106">Calcium</keyword>
<dbReference type="InterPro" id="IPR050230">
    <property type="entry name" value="CALM/Myosin/TropC-like"/>
</dbReference>
<evidence type="ECO:0000259" key="4">
    <source>
        <dbReference type="PROSITE" id="PS50222"/>
    </source>
</evidence>
<dbReference type="CDD" id="cd00051">
    <property type="entry name" value="EFh"/>
    <property type="match status" value="1"/>
</dbReference>
<dbReference type="PROSITE" id="PS50222">
    <property type="entry name" value="EF_HAND_2"/>
    <property type="match status" value="4"/>
</dbReference>
<keyword evidence="6" id="KW-1185">Reference proteome</keyword>
<evidence type="ECO:0000256" key="1">
    <source>
        <dbReference type="ARBA" id="ARBA00022737"/>
    </source>
</evidence>